<gene>
    <name evidence="2" type="ORF">BDZ90DRAFT_230536</name>
</gene>
<dbReference type="RefSeq" id="XP_025364286.1">
    <property type="nucleotide sequence ID" value="XM_025505506.1"/>
</dbReference>
<feature type="region of interest" description="Disordered" evidence="1">
    <location>
        <begin position="84"/>
        <end position="149"/>
    </location>
</feature>
<sequence length="275" mass="29329">MLVELLAVDRVDRQSIIELRLPLAFALARQQCGLDPAQSIFKPFESEAEAGALSLGSPIVYPGFGAIRSLSEVIEPHGRQESGLVFFGNEPEPIMPSLSPPPRAPRPRPRRPTTAPTTPTRSAFGALGSPDLASSKRMTMVATPPRRSSRRIAPVMPLMVPKTSHYLDVTSREELPWTPTWSTHAASAQQIGFPEGGAEHDDGPSLPGLSPSSRQAALSLTSSVRPKSRDASSSTKSSFTHGSSQGHDSSARVSFSTSATSSPNISFTATKSLFT</sequence>
<reference evidence="2 3" key="1">
    <citation type="journal article" date="2018" name="Mol. Biol. Evol.">
        <title>Broad Genomic Sampling Reveals a Smut Pathogenic Ancestry of the Fungal Clade Ustilaginomycotina.</title>
        <authorList>
            <person name="Kijpornyongpan T."/>
            <person name="Mondo S.J."/>
            <person name="Barry K."/>
            <person name="Sandor L."/>
            <person name="Lee J."/>
            <person name="Lipzen A."/>
            <person name="Pangilinan J."/>
            <person name="LaButti K."/>
            <person name="Hainaut M."/>
            <person name="Henrissat B."/>
            <person name="Grigoriev I.V."/>
            <person name="Spatafora J.W."/>
            <person name="Aime M.C."/>
        </authorList>
    </citation>
    <scope>NUCLEOTIDE SEQUENCE [LARGE SCALE GENOMIC DNA]</scope>
    <source>
        <strain evidence="2 3">MCA 5214</strain>
    </source>
</reference>
<evidence type="ECO:0000313" key="2">
    <source>
        <dbReference type="EMBL" id="PWN29674.1"/>
    </source>
</evidence>
<keyword evidence="3" id="KW-1185">Reference proteome</keyword>
<feature type="compositionally biased region" description="Low complexity" evidence="1">
    <location>
        <begin position="112"/>
        <end position="121"/>
    </location>
</feature>
<feature type="compositionally biased region" description="Polar residues" evidence="1">
    <location>
        <begin position="214"/>
        <end position="225"/>
    </location>
</feature>
<dbReference type="EMBL" id="KZ819663">
    <property type="protein sequence ID" value="PWN29674.1"/>
    <property type="molecule type" value="Genomic_DNA"/>
</dbReference>
<protein>
    <submittedName>
        <fullName evidence="2">Uncharacterized protein</fullName>
    </submittedName>
</protein>
<evidence type="ECO:0000256" key="1">
    <source>
        <dbReference type="SAM" id="MobiDB-lite"/>
    </source>
</evidence>
<organism evidence="2 3">
    <name type="scientific">Jaminaea rosea</name>
    <dbReference type="NCBI Taxonomy" id="1569628"/>
    <lineage>
        <taxon>Eukaryota</taxon>
        <taxon>Fungi</taxon>
        <taxon>Dikarya</taxon>
        <taxon>Basidiomycota</taxon>
        <taxon>Ustilaginomycotina</taxon>
        <taxon>Exobasidiomycetes</taxon>
        <taxon>Microstromatales</taxon>
        <taxon>Microstromatales incertae sedis</taxon>
        <taxon>Jaminaea</taxon>
    </lineage>
</organism>
<proteinExistence type="predicted"/>
<dbReference type="GeneID" id="37027329"/>
<feature type="compositionally biased region" description="Low complexity" evidence="1">
    <location>
        <begin position="204"/>
        <end position="213"/>
    </location>
</feature>
<dbReference type="Proteomes" id="UP000245884">
    <property type="component" value="Unassembled WGS sequence"/>
</dbReference>
<feature type="region of interest" description="Disordered" evidence="1">
    <location>
        <begin position="193"/>
        <end position="275"/>
    </location>
</feature>
<dbReference type="AlphaFoldDB" id="A0A316UXG0"/>
<name>A0A316UXG0_9BASI</name>
<accession>A0A316UXG0</accession>
<feature type="compositionally biased region" description="Polar residues" evidence="1">
    <location>
        <begin position="245"/>
        <end position="275"/>
    </location>
</feature>
<feature type="compositionally biased region" description="Low complexity" evidence="1">
    <location>
        <begin position="231"/>
        <end position="244"/>
    </location>
</feature>
<evidence type="ECO:0000313" key="3">
    <source>
        <dbReference type="Proteomes" id="UP000245884"/>
    </source>
</evidence>